<dbReference type="CDD" id="cd02966">
    <property type="entry name" value="TlpA_like_family"/>
    <property type="match status" value="1"/>
</dbReference>
<dbReference type="AlphaFoldDB" id="A0A381PX63"/>
<dbReference type="InterPro" id="IPR013740">
    <property type="entry name" value="Redoxin"/>
</dbReference>
<dbReference type="SUPFAM" id="SSF52833">
    <property type="entry name" value="Thioredoxin-like"/>
    <property type="match status" value="1"/>
</dbReference>
<feature type="domain" description="Thioredoxin" evidence="1">
    <location>
        <begin position="34"/>
        <end position="164"/>
    </location>
</feature>
<accession>A0A381PX63</accession>
<reference evidence="2" key="1">
    <citation type="submission" date="2018-05" db="EMBL/GenBank/DDBJ databases">
        <authorList>
            <person name="Lanie J.A."/>
            <person name="Ng W.-L."/>
            <person name="Kazmierczak K.M."/>
            <person name="Andrzejewski T.M."/>
            <person name="Davidsen T.M."/>
            <person name="Wayne K.J."/>
            <person name="Tettelin H."/>
            <person name="Glass J.I."/>
            <person name="Rusch D."/>
            <person name="Podicherti R."/>
            <person name="Tsui H.-C.T."/>
            <person name="Winkler M.E."/>
        </authorList>
    </citation>
    <scope>NUCLEOTIDE SEQUENCE</scope>
</reference>
<protein>
    <recommendedName>
        <fullName evidence="1">Thioredoxin domain-containing protein</fullName>
    </recommendedName>
</protein>
<dbReference type="GO" id="GO:0016491">
    <property type="term" value="F:oxidoreductase activity"/>
    <property type="evidence" value="ECO:0007669"/>
    <property type="project" value="InterPro"/>
</dbReference>
<dbReference type="PANTHER" id="PTHR42852">
    <property type="entry name" value="THIOL:DISULFIDE INTERCHANGE PROTEIN DSBE"/>
    <property type="match status" value="1"/>
</dbReference>
<name>A0A381PX63_9ZZZZ</name>
<gene>
    <name evidence="2" type="ORF">METZ01_LOCUS22837</name>
</gene>
<evidence type="ECO:0000313" key="2">
    <source>
        <dbReference type="EMBL" id="SUZ69983.1"/>
    </source>
</evidence>
<dbReference type="Pfam" id="PF08534">
    <property type="entry name" value="Redoxin"/>
    <property type="match status" value="1"/>
</dbReference>
<dbReference type="PROSITE" id="PS51257">
    <property type="entry name" value="PROKAR_LIPOPROTEIN"/>
    <property type="match status" value="1"/>
</dbReference>
<dbReference type="EMBL" id="UINC01001077">
    <property type="protein sequence ID" value="SUZ69983.1"/>
    <property type="molecule type" value="Genomic_DNA"/>
</dbReference>
<dbReference type="PANTHER" id="PTHR42852:SF17">
    <property type="entry name" value="THIOREDOXIN-LIKE PROTEIN HI_1115"/>
    <property type="match status" value="1"/>
</dbReference>
<dbReference type="Gene3D" id="3.40.30.10">
    <property type="entry name" value="Glutaredoxin"/>
    <property type="match status" value="1"/>
</dbReference>
<evidence type="ECO:0000259" key="1">
    <source>
        <dbReference type="PROSITE" id="PS51352"/>
    </source>
</evidence>
<dbReference type="PROSITE" id="PS51352">
    <property type="entry name" value="THIOREDOXIN_2"/>
    <property type="match status" value="1"/>
</dbReference>
<organism evidence="2">
    <name type="scientific">marine metagenome</name>
    <dbReference type="NCBI Taxonomy" id="408172"/>
    <lineage>
        <taxon>unclassified sequences</taxon>
        <taxon>metagenomes</taxon>
        <taxon>ecological metagenomes</taxon>
    </lineage>
</organism>
<dbReference type="InterPro" id="IPR050553">
    <property type="entry name" value="Thioredoxin_ResA/DsbE_sf"/>
</dbReference>
<dbReference type="InterPro" id="IPR036249">
    <property type="entry name" value="Thioredoxin-like_sf"/>
</dbReference>
<sequence length="164" mass="18945">MKKTAIYSLLCYVLFLGCNTGITNNKNVSDLESLQLKTSFVDLYENNLDLSVYKGKRIVINYWATWCGPCIKEMPTIKRAEEILEDYGYIFLLVSDETISEISNFKNYSNFNFNFLKSIESYETLGIYSIPTSYIFDENGKIIETIVGAIEWDSEEMINKLKIL</sequence>
<dbReference type="InterPro" id="IPR013766">
    <property type="entry name" value="Thioredoxin_domain"/>
</dbReference>
<proteinExistence type="predicted"/>